<evidence type="ECO:0000256" key="1">
    <source>
        <dbReference type="SAM" id="MobiDB-lite"/>
    </source>
</evidence>
<dbReference type="Proteomes" id="UP000280507">
    <property type="component" value="Unassembled WGS sequence"/>
</dbReference>
<name>A0A3M8Q5P5_9GAMM</name>
<feature type="region of interest" description="Disordered" evidence="1">
    <location>
        <begin position="76"/>
        <end position="116"/>
    </location>
</feature>
<evidence type="ECO:0000313" key="2">
    <source>
        <dbReference type="EMBL" id="RNF51393.1"/>
    </source>
</evidence>
<dbReference type="AlphaFoldDB" id="A0A3M8Q5P5"/>
<dbReference type="InterPro" id="IPR009813">
    <property type="entry name" value="Uncharacterised_YebG"/>
</dbReference>
<proteinExistence type="predicted"/>
<dbReference type="EMBL" id="RIZG01000003">
    <property type="protein sequence ID" value="RNF51393.1"/>
    <property type="molecule type" value="Genomic_DNA"/>
</dbReference>
<dbReference type="OrthoDB" id="6415307at2"/>
<dbReference type="RefSeq" id="WP_123094967.1">
    <property type="nucleotide sequence ID" value="NZ_RIZG01000003.1"/>
</dbReference>
<reference evidence="2 3" key="1">
    <citation type="journal article" date="2012" name="Int. J. Syst. Evol. Microbiol.">
        <title>Marinomonas hwangdonensis sp. nov., isolated from seawater.</title>
        <authorList>
            <person name="Jung Y.T."/>
            <person name="Oh T.K."/>
            <person name="Yoon J.H."/>
        </authorList>
    </citation>
    <scope>NUCLEOTIDE SEQUENCE [LARGE SCALE GENOMIC DNA]</scope>
    <source>
        <strain evidence="2 3">HDW-15</strain>
    </source>
</reference>
<protein>
    <recommendedName>
        <fullName evidence="4">Damage-inducible protein YebG</fullName>
    </recommendedName>
</protein>
<sequence length="151" mass="16812">MPVIIKYVVERDGIEKMTFTSKAEADAYDKLLDTADALYEVLDQSELVSDQVQKEALSMYLAQQKDAVLAILSDKKKTSQNAKKAANKKPPSKLDDNKQVDTKQASPKTAPQKALEDLIIEPDEDALYSEEESNVVFDHDDTIEFVESDAA</sequence>
<accession>A0A3M8Q5P5</accession>
<gene>
    <name evidence="2" type="ORF">EBI00_05680</name>
</gene>
<dbReference type="InterPro" id="IPR038627">
    <property type="entry name" value="YebG-like_sf"/>
</dbReference>
<evidence type="ECO:0000313" key="3">
    <source>
        <dbReference type="Proteomes" id="UP000280507"/>
    </source>
</evidence>
<comment type="caution">
    <text evidence="2">The sequence shown here is derived from an EMBL/GenBank/DDBJ whole genome shotgun (WGS) entry which is preliminary data.</text>
</comment>
<organism evidence="2 3">
    <name type="scientific">Marinomonas hwangdonensis</name>
    <dbReference type="NCBI Taxonomy" id="1053647"/>
    <lineage>
        <taxon>Bacteria</taxon>
        <taxon>Pseudomonadati</taxon>
        <taxon>Pseudomonadota</taxon>
        <taxon>Gammaproteobacteria</taxon>
        <taxon>Oceanospirillales</taxon>
        <taxon>Oceanospirillaceae</taxon>
        <taxon>Marinomonas</taxon>
    </lineage>
</organism>
<dbReference type="Pfam" id="PF07130">
    <property type="entry name" value="YebG"/>
    <property type="match status" value="1"/>
</dbReference>
<evidence type="ECO:0008006" key="4">
    <source>
        <dbReference type="Google" id="ProtNLM"/>
    </source>
</evidence>
<keyword evidence="3" id="KW-1185">Reference proteome</keyword>
<dbReference type="Gene3D" id="1.10.10.710">
    <property type="entry name" value="PSPTO_1197 like"/>
    <property type="match status" value="1"/>
</dbReference>
<feature type="compositionally biased region" description="Basic and acidic residues" evidence="1">
    <location>
        <begin position="92"/>
        <end position="101"/>
    </location>
</feature>